<keyword evidence="10" id="KW-0472">Membrane</keyword>
<dbReference type="KEGG" id="mej:Q7A_1423"/>
<protein>
    <submittedName>
        <fullName evidence="12">Small Multi-Drug resistant family protein</fullName>
    </submittedName>
</protein>
<dbReference type="AlphaFoldDB" id="I1XIN4"/>
<dbReference type="InterPro" id="IPR000390">
    <property type="entry name" value="Small_drug/metabolite_transptr"/>
</dbReference>
<dbReference type="GO" id="GO:0022857">
    <property type="term" value="F:transmembrane transporter activity"/>
    <property type="evidence" value="ECO:0007669"/>
    <property type="project" value="InterPro"/>
</dbReference>
<gene>
    <name evidence="12" type="ordered locus">Q7A_1423</name>
</gene>
<evidence type="ECO:0000256" key="7">
    <source>
        <dbReference type="ARBA" id="ARBA00022985"/>
    </source>
</evidence>
<dbReference type="EMBL" id="CP003390">
    <property type="protein sequence ID" value="AFI84253.1"/>
    <property type="molecule type" value="Genomic_DNA"/>
</dbReference>
<evidence type="ECO:0000256" key="4">
    <source>
        <dbReference type="ARBA" id="ARBA00022519"/>
    </source>
</evidence>
<evidence type="ECO:0000256" key="3">
    <source>
        <dbReference type="ARBA" id="ARBA00022516"/>
    </source>
</evidence>
<keyword evidence="5" id="KW-0441">Lipid A biosynthesis</keyword>
<dbReference type="HOGENOM" id="CLU_131462_2_3_6"/>
<name>I1XIN4_METNJ</name>
<keyword evidence="7" id="KW-0448">Lipopolysaccharide biosynthesis</keyword>
<dbReference type="PANTHER" id="PTHR30561">
    <property type="entry name" value="SMR FAMILY PROTON-DEPENDENT DRUG EFFLUX TRANSPORTER SUGE"/>
    <property type="match status" value="1"/>
</dbReference>
<keyword evidence="9" id="KW-0443">Lipid metabolism</keyword>
<evidence type="ECO:0000256" key="6">
    <source>
        <dbReference type="ARBA" id="ARBA00022692"/>
    </source>
</evidence>
<evidence type="ECO:0000313" key="13">
    <source>
        <dbReference type="Proteomes" id="UP000009144"/>
    </source>
</evidence>
<dbReference type="PATRIC" id="fig|754476.3.peg.1407"/>
<dbReference type="GO" id="GO:0005886">
    <property type="term" value="C:plasma membrane"/>
    <property type="evidence" value="ECO:0007669"/>
    <property type="project" value="UniProtKB-SubCell"/>
</dbReference>
<keyword evidence="3" id="KW-0444">Lipid biosynthesis</keyword>
<dbReference type="GO" id="GO:0009245">
    <property type="term" value="P:lipid A biosynthetic process"/>
    <property type="evidence" value="ECO:0007669"/>
    <property type="project" value="UniProtKB-KW"/>
</dbReference>
<comment type="subcellular location">
    <subcellularLocation>
        <location evidence="1">Cell membrane</location>
        <topology evidence="1">Multi-pass membrane protein</topology>
    </subcellularLocation>
</comment>
<keyword evidence="6" id="KW-0812">Transmembrane</keyword>
<sequence length="119" mass="13229">MSYLTLLMILASVMLSVAAQLSLKAGMGRLIFPETWVSFETAGLVLNRFVILGLFCYGMSMVFWLYVLTKVEVSRAYPFVGLGFVGTMLFAHFLLHEPITIQKLIGTMLVVSGVFLLAR</sequence>
<evidence type="ECO:0000313" key="12">
    <source>
        <dbReference type="EMBL" id="AFI84253.1"/>
    </source>
</evidence>
<organism evidence="12 13">
    <name type="scientific">Methylophaga nitratireducenticrescens</name>
    <dbReference type="NCBI Taxonomy" id="754476"/>
    <lineage>
        <taxon>Bacteria</taxon>
        <taxon>Pseudomonadati</taxon>
        <taxon>Pseudomonadota</taxon>
        <taxon>Gammaproteobacteria</taxon>
        <taxon>Thiotrichales</taxon>
        <taxon>Piscirickettsiaceae</taxon>
        <taxon>Methylophaga</taxon>
    </lineage>
</organism>
<dbReference type="Pfam" id="PF00892">
    <property type="entry name" value="EamA"/>
    <property type="match status" value="1"/>
</dbReference>
<dbReference type="SUPFAM" id="SSF103481">
    <property type="entry name" value="Multidrug resistance efflux transporter EmrE"/>
    <property type="match status" value="1"/>
</dbReference>
<dbReference type="GO" id="GO:0009103">
    <property type="term" value="P:lipopolysaccharide biosynthetic process"/>
    <property type="evidence" value="ECO:0007669"/>
    <property type="project" value="UniProtKB-KW"/>
</dbReference>
<evidence type="ECO:0000256" key="8">
    <source>
        <dbReference type="ARBA" id="ARBA00022989"/>
    </source>
</evidence>
<keyword evidence="13" id="KW-1185">Reference proteome</keyword>
<evidence type="ECO:0000256" key="9">
    <source>
        <dbReference type="ARBA" id="ARBA00023098"/>
    </source>
</evidence>
<dbReference type="PANTHER" id="PTHR30561:SF9">
    <property type="entry name" value="4-AMINO-4-DEOXY-L-ARABINOSE-PHOSPHOUNDECAPRENOL FLIPPASE SUBUNIT ARNF-RELATED"/>
    <property type="match status" value="1"/>
</dbReference>
<accession>I1XIN4</accession>
<evidence type="ECO:0000256" key="10">
    <source>
        <dbReference type="ARBA" id="ARBA00023136"/>
    </source>
</evidence>
<proteinExistence type="predicted"/>
<dbReference type="InterPro" id="IPR000620">
    <property type="entry name" value="EamA_dom"/>
</dbReference>
<dbReference type="Gene3D" id="1.10.3730.20">
    <property type="match status" value="1"/>
</dbReference>
<evidence type="ECO:0000256" key="5">
    <source>
        <dbReference type="ARBA" id="ARBA00022556"/>
    </source>
</evidence>
<dbReference type="RefSeq" id="WP_014706626.1">
    <property type="nucleotide sequence ID" value="NC_017857.3"/>
</dbReference>
<dbReference type="Proteomes" id="UP000009144">
    <property type="component" value="Chromosome"/>
</dbReference>
<reference evidence="12 13" key="1">
    <citation type="journal article" date="2012" name="J. Bacteriol.">
        <title>Complete genome sequences of Methylophaga sp. strain JAM1 and Methylophaga sp. strain JAM7.</title>
        <authorList>
            <person name="Villeneuve C."/>
            <person name="Martineau C."/>
            <person name="Mauffrey F."/>
            <person name="Villemur R."/>
        </authorList>
    </citation>
    <scope>NUCLEOTIDE SEQUENCE [LARGE SCALE GENOMIC DNA]</scope>
    <source>
        <strain evidence="12 13">JAM1</strain>
    </source>
</reference>
<feature type="domain" description="EamA" evidence="11">
    <location>
        <begin position="32"/>
        <end position="118"/>
    </location>
</feature>
<evidence type="ECO:0000259" key="11">
    <source>
        <dbReference type="Pfam" id="PF00892"/>
    </source>
</evidence>
<keyword evidence="8" id="KW-1133">Transmembrane helix</keyword>
<reference evidence="12 13" key="2">
    <citation type="journal article" date="2013" name="Int. J. Syst. Evol. Microbiol.">
        <title>Methylophaga nitratireducenticrescens sp. nov. and Methylophaga frappieri sp. nov., isolated from the biofilm of the methanol-fed denitrification system treating the seawater at the Montreal Biodome.</title>
        <authorList>
            <person name="Villeneuve C."/>
            <person name="Martineau C."/>
            <person name="Mauffrey F."/>
            <person name="Villemur R."/>
        </authorList>
    </citation>
    <scope>NUCLEOTIDE SEQUENCE [LARGE SCALE GENOMIC DNA]</scope>
    <source>
        <strain evidence="12 13">JAM1</strain>
    </source>
</reference>
<dbReference type="STRING" id="754476.Q7A_1423"/>
<evidence type="ECO:0000256" key="1">
    <source>
        <dbReference type="ARBA" id="ARBA00004651"/>
    </source>
</evidence>
<keyword evidence="4" id="KW-0997">Cell inner membrane</keyword>
<dbReference type="OrthoDB" id="6058674at2"/>
<keyword evidence="2" id="KW-1003">Cell membrane</keyword>
<dbReference type="eggNOG" id="COG2076">
    <property type="taxonomic scope" value="Bacteria"/>
</dbReference>
<dbReference type="InterPro" id="IPR037185">
    <property type="entry name" value="EmrE-like"/>
</dbReference>
<evidence type="ECO:0000256" key="2">
    <source>
        <dbReference type="ARBA" id="ARBA00022475"/>
    </source>
</evidence>